<feature type="compositionally biased region" description="Polar residues" evidence="1">
    <location>
        <begin position="321"/>
        <end position="335"/>
    </location>
</feature>
<feature type="region of interest" description="Disordered" evidence="1">
    <location>
        <begin position="190"/>
        <end position="211"/>
    </location>
</feature>
<proteinExistence type="predicted"/>
<feature type="compositionally biased region" description="Polar residues" evidence="1">
    <location>
        <begin position="238"/>
        <end position="250"/>
    </location>
</feature>
<dbReference type="Proteomes" id="UP001165083">
    <property type="component" value="Unassembled WGS sequence"/>
</dbReference>
<dbReference type="OrthoDB" id="1029639at2759"/>
<keyword evidence="2" id="KW-0812">Transmembrane</keyword>
<evidence type="ECO:0000313" key="4">
    <source>
        <dbReference type="Proteomes" id="UP001165083"/>
    </source>
</evidence>
<keyword evidence="4" id="KW-1185">Reference proteome</keyword>
<name>A0A9W6WIC5_9STRA</name>
<feature type="compositionally biased region" description="Low complexity" evidence="1">
    <location>
        <begin position="195"/>
        <end position="211"/>
    </location>
</feature>
<feature type="compositionally biased region" description="Polar residues" evidence="1">
    <location>
        <begin position="266"/>
        <end position="290"/>
    </location>
</feature>
<keyword evidence="2" id="KW-0472">Membrane</keyword>
<feature type="region of interest" description="Disordered" evidence="1">
    <location>
        <begin position="234"/>
        <end position="389"/>
    </location>
</feature>
<dbReference type="AlphaFoldDB" id="A0A9W6WIC5"/>
<protein>
    <submittedName>
        <fullName evidence="3">Unnamed protein product</fullName>
    </submittedName>
</protein>
<comment type="caution">
    <text evidence="3">The sequence shown here is derived from an EMBL/GenBank/DDBJ whole genome shotgun (WGS) entry which is preliminary data.</text>
</comment>
<dbReference type="EMBL" id="BSXW01000186">
    <property type="protein sequence ID" value="GMF14209.1"/>
    <property type="molecule type" value="Genomic_DNA"/>
</dbReference>
<sequence>MERGGRRSARQLGLHGGAPQEEAAPAVPPVQVDALRRGQRHEARAGDLQVSWGCRWSDVARANRVLCLACSNESRSELVFLLSLADAVLSFESDNANIVMEKCFCVEVRTWKKKNTVRLQPQGFIFYEESQARMLLWVKCIHLAIKRATTLDSELFRSPSTSSSVEPVRRFSDSDESRIQLGTVIPSSCEDSHCASNATSPGSSPTSSSSFAAARDKLTQRLVIDPATRIVSAGRTMLTPTRSSSVTGERQPNRWGGLFSHDKQQQTRSPMSSTATDTPSSPIESNTASPKPSPWKRSTKATTDVSSETVSGSAVDPVASPRSQSFRATSPTTKPSHADATPVTSAVKSSTIDKEEQGIKELKPVLPVNTEPVTSGPESSKQNDPGDVSDELEPVALRVLAVMLIVAVIAGVSDASVFLPLALAGALAHFSNHHECFSSWTLSSVVVYLSTSCNVLFGIGAASAFLYIWGYANFKTQRRRRTQRKASVHFRDTRTRQATIKVDHFEVDTTLVLMSA</sequence>
<evidence type="ECO:0000256" key="1">
    <source>
        <dbReference type="SAM" id="MobiDB-lite"/>
    </source>
</evidence>
<feature type="compositionally biased region" description="Polar residues" evidence="1">
    <location>
        <begin position="371"/>
        <end position="383"/>
    </location>
</feature>
<feature type="compositionally biased region" description="Low complexity" evidence="1">
    <location>
        <begin position="18"/>
        <end position="27"/>
    </location>
</feature>
<keyword evidence="2" id="KW-1133">Transmembrane helix</keyword>
<feature type="transmembrane region" description="Helical" evidence="2">
    <location>
        <begin position="399"/>
        <end position="427"/>
    </location>
</feature>
<feature type="region of interest" description="Disordered" evidence="1">
    <location>
        <begin position="1"/>
        <end position="27"/>
    </location>
</feature>
<feature type="compositionally biased region" description="Polar residues" evidence="1">
    <location>
        <begin position="300"/>
        <end position="312"/>
    </location>
</feature>
<gene>
    <name evidence="3" type="ORF">Plil01_000459500</name>
</gene>
<reference evidence="3" key="1">
    <citation type="submission" date="2023-04" db="EMBL/GenBank/DDBJ databases">
        <title>Phytophthora lilii NBRC 32176.</title>
        <authorList>
            <person name="Ichikawa N."/>
            <person name="Sato H."/>
            <person name="Tonouchi N."/>
        </authorList>
    </citation>
    <scope>NUCLEOTIDE SEQUENCE</scope>
    <source>
        <strain evidence="3">NBRC 32176</strain>
    </source>
</reference>
<evidence type="ECO:0000256" key="2">
    <source>
        <dbReference type="SAM" id="Phobius"/>
    </source>
</evidence>
<accession>A0A9W6WIC5</accession>
<evidence type="ECO:0000313" key="3">
    <source>
        <dbReference type="EMBL" id="GMF14209.1"/>
    </source>
</evidence>
<feature type="transmembrane region" description="Helical" evidence="2">
    <location>
        <begin position="447"/>
        <end position="472"/>
    </location>
</feature>
<organism evidence="3 4">
    <name type="scientific">Phytophthora lilii</name>
    <dbReference type="NCBI Taxonomy" id="2077276"/>
    <lineage>
        <taxon>Eukaryota</taxon>
        <taxon>Sar</taxon>
        <taxon>Stramenopiles</taxon>
        <taxon>Oomycota</taxon>
        <taxon>Peronosporomycetes</taxon>
        <taxon>Peronosporales</taxon>
        <taxon>Peronosporaceae</taxon>
        <taxon>Phytophthora</taxon>
    </lineage>
</organism>
<feature type="compositionally biased region" description="Basic and acidic residues" evidence="1">
    <location>
        <begin position="351"/>
        <end position="363"/>
    </location>
</feature>